<gene>
    <name evidence="1" type="ORF">IMCC3135_11570</name>
</gene>
<dbReference type="EMBL" id="CP018632">
    <property type="protein sequence ID" value="ASJ72404.1"/>
    <property type="molecule type" value="Genomic_DNA"/>
</dbReference>
<dbReference type="OrthoDB" id="5624524at2"/>
<dbReference type="Proteomes" id="UP000250079">
    <property type="component" value="Chromosome"/>
</dbReference>
<proteinExistence type="predicted"/>
<dbReference type="RefSeq" id="WP_157735922.1">
    <property type="nucleotide sequence ID" value="NZ_CP018632.1"/>
</dbReference>
<organism evidence="1 2">
    <name type="scientific">Granulosicoccus antarcticus IMCC3135</name>
    <dbReference type="NCBI Taxonomy" id="1192854"/>
    <lineage>
        <taxon>Bacteria</taxon>
        <taxon>Pseudomonadati</taxon>
        <taxon>Pseudomonadota</taxon>
        <taxon>Gammaproteobacteria</taxon>
        <taxon>Chromatiales</taxon>
        <taxon>Granulosicoccaceae</taxon>
        <taxon>Granulosicoccus</taxon>
    </lineage>
</organism>
<dbReference type="InterPro" id="IPR020911">
    <property type="entry name" value="UPF0325"/>
</dbReference>
<evidence type="ECO:0000313" key="1">
    <source>
        <dbReference type="EMBL" id="ASJ72404.1"/>
    </source>
</evidence>
<dbReference type="KEGG" id="gai:IMCC3135_11570"/>
<sequence>MSANLAEKIADYPALAEMGIVRFHEISHYSLRQDGADKDVLRVIYKRAKGSFLPHTRKYKFGRSMKTVIADGGTSRMEHTYEISPFLLKAVAELDSLVEINQHDTSKVTSTDLKADLLAEMNELKLLVSGSATPEGQSAVNAKLDSVRKHIEAL</sequence>
<protein>
    <submittedName>
        <fullName evidence="1">Uncharacterized protein</fullName>
    </submittedName>
</protein>
<accession>A0A2Z2NZ47</accession>
<reference evidence="1 2" key="1">
    <citation type="submission" date="2016-12" db="EMBL/GenBank/DDBJ databases">
        <authorList>
            <person name="Song W.-J."/>
            <person name="Kurnit D.M."/>
        </authorList>
    </citation>
    <scope>NUCLEOTIDE SEQUENCE [LARGE SCALE GENOMIC DNA]</scope>
    <source>
        <strain evidence="1 2">IMCC3135</strain>
    </source>
</reference>
<dbReference type="Pfam" id="PF11944">
    <property type="entry name" value="DUF3461"/>
    <property type="match status" value="1"/>
</dbReference>
<dbReference type="AlphaFoldDB" id="A0A2Z2NZ47"/>
<name>A0A2Z2NZ47_9GAMM</name>
<evidence type="ECO:0000313" key="2">
    <source>
        <dbReference type="Proteomes" id="UP000250079"/>
    </source>
</evidence>
<keyword evidence="2" id="KW-1185">Reference proteome</keyword>